<dbReference type="FunCoup" id="A0A2T0GU56">
    <property type="interactions" value="195"/>
</dbReference>
<dbReference type="EMBL" id="PVSR01000027">
    <property type="protein sequence ID" value="PRW62658.1"/>
    <property type="molecule type" value="Genomic_DNA"/>
</dbReference>
<dbReference type="STRING" id="1050202.GCA_000384035_02868"/>
<proteinExistence type="inferred from homology"/>
<dbReference type="NCBIfam" id="TIGR01214">
    <property type="entry name" value="rmlD"/>
    <property type="match status" value="1"/>
</dbReference>
<evidence type="ECO:0000313" key="6">
    <source>
        <dbReference type="Proteomes" id="UP000239352"/>
    </source>
</evidence>
<evidence type="ECO:0000313" key="5">
    <source>
        <dbReference type="EMBL" id="PRW62658.1"/>
    </source>
</evidence>
<gene>
    <name evidence="5" type="primary">rfbD</name>
    <name evidence="5" type="ORF">CEP50_14170</name>
</gene>
<dbReference type="UniPathway" id="UPA00124"/>
<dbReference type="InterPro" id="IPR036291">
    <property type="entry name" value="NAD(P)-bd_dom_sf"/>
</dbReference>
<protein>
    <recommendedName>
        <fullName evidence="2">dTDP-4-dehydrorhamnose reductase</fullName>
        <ecNumber evidence="2">1.1.1.133</ecNumber>
    </recommendedName>
</protein>
<dbReference type="Pfam" id="PF04321">
    <property type="entry name" value="RmlD_sub_bind"/>
    <property type="match status" value="1"/>
</dbReference>
<comment type="similarity">
    <text evidence="1 2">Belongs to the dTDP-4-dehydrorhamnose reductase family.</text>
</comment>
<name>A0A2T0GU56_ACTMO</name>
<dbReference type="CDD" id="cd05254">
    <property type="entry name" value="dTDP_HR_like_SDR_e"/>
    <property type="match status" value="1"/>
</dbReference>
<dbReference type="PANTHER" id="PTHR10491:SF4">
    <property type="entry name" value="METHIONINE ADENOSYLTRANSFERASE 2 SUBUNIT BETA"/>
    <property type="match status" value="1"/>
</dbReference>
<comment type="pathway">
    <text evidence="2">Carbohydrate biosynthesis; dTDP-L-rhamnose biosynthesis.</text>
</comment>
<evidence type="ECO:0000256" key="3">
    <source>
        <dbReference type="SAM" id="MobiDB-lite"/>
    </source>
</evidence>
<keyword evidence="2" id="KW-0560">Oxidoreductase</keyword>
<dbReference type="InterPro" id="IPR029903">
    <property type="entry name" value="RmlD-like-bd"/>
</dbReference>
<keyword evidence="6" id="KW-1185">Reference proteome</keyword>
<dbReference type="PANTHER" id="PTHR10491">
    <property type="entry name" value="DTDP-4-DEHYDRORHAMNOSE REDUCTASE"/>
    <property type="match status" value="1"/>
</dbReference>
<dbReference type="InParanoid" id="A0A2T0GU56"/>
<dbReference type="AlphaFoldDB" id="A0A2T0GU56"/>
<dbReference type="InterPro" id="IPR005913">
    <property type="entry name" value="dTDP_dehydrorham_reduct"/>
</dbReference>
<organism evidence="5 6">
    <name type="scientific">Actinopolyspora mortivallis</name>
    <dbReference type="NCBI Taxonomy" id="33906"/>
    <lineage>
        <taxon>Bacteria</taxon>
        <taxon>Bacillati</taxon>
        <taxon>Actinomycetota</taxon>
        <taxon>Actinomycetes</taxon>
        <taxon>Actinopolysporales</taxon>
        <taxon>Actinopolysporaceae</taxon>
        <taxon>Actinopolyspora</taxon>
    </lineage>
</organism>
<dbReference type="EC" id="1.1.1.133" evidence="2"/>
<accession>A0A2T0GU56</accession>
<comment type="function">
    <text evidence="2">Catalyzes the reduction of dTDP-6-deoxy-L-lyxo-4-hexulose to yield dTDP-L-rhamnose.</text>
</comment>
<dbReference type="Proteomes" id="UP000239352">
    <property type="component" value="Unassembled WGS sequence"/>
</dbReference>
<evidence type="ECO:0000256" key="1">
    <source>
        <dbReference type="ARBA" id="ARBA00010944"/>
    </source>
</evidence>
<evidence type="ECO:0000259" key="4">
    <source>
        <dbReference type="Pfam" id="PF04321"/>
    </source>
</evidence>
<dbReference type="Gene3D" id="3.40.50.720">
    <property type="entry name" value="NAD(P)-binding Rossmann-like Domain"/>
    <property type="match status" value="1"/>
</dbReference>
<keyword evidence="2" id="KW-0521">NADP</keyword>
<dbReference type="GO" id="GO:0008831">
    <property type="term" value="F:dTDP-4-dehydrorhamnose reductase activity"/>
    <property type="evidence" value="ECO:0007669"/>
    <property type="project" value="UniProtKB-EC"/>
</dbReference>
<dbReference type="GO" id="GO:0019305">
    <property type="term" value="P:dTDP-rhamnose biosynthetic process"/>
    <property type="evidence" value="ECO:0007669"/>
    <property type="project" value="UniProtKB-UniPathway"/>
</dbReference>
<comment type="caution">
    <text evidence="5">The sequence shown here is derived from an EMBL/GenBank/DDBJ whole genome shotgun (WGS) entry which is preliminary data.</text>
</comment>
<feature type="domain" description="RmlD-like substrate binding" evidence="4">
    <location>
        <begin position="6"/>
        <end position="295"/>
    </location>
</feature>
<reference evidence="5 6" key="1">
    <citation type="submission" date="2018-03" db="EMBL/GenBank/DDBJ databases">
        <title>Actinopolyspora mortivallis from Sahara, screening for active biomolecules.</title>
        <authorList>
            <person name="Selama O."/>
            <person name="Wellington E.M.H."/>
            <person name="Hacene H."/>
        </authorList>
    </citation>
    <scope>NUCLEOTIDE SEQUENCE [LARGE SCALE GENOMIC DNA]</scope>
    <source>
        <strain evidence="5 6">M5A</strain>
    </source>
</reference>
<dbReference type="GO" id="GO:0005829">
    <property type="term" value="C:cytosol"/>
    <property type="evidence" value="ECO:0007669"/>
    <property type="project" value="TreeGrafter"/>
</dbReference>
<evidence type="ECO:0000256" key="2">
    <source>
        <dbReference type="RuleBase" id="RU364082"/>
    </source>
</evidence>
<dbReference type="SUPFAM" id="SSF51735">
    <property type="entry name" value="NAD(P)-binding Rossmann-fold domains"/>
    <property type="match status" value="1"/>
</dbReference>
<dbReference type="RefSeq" id="WP_106114436.1">
    <property type="nucleotide sequence ID" value="NZ_PVSR01000027.1"/>
</dbReference>
<sequence length="304" mass="32339">MTPPALLIPGGRGQVGVELAGLARGARNGLVHAPGSGELDVTDSAALTDAVDSFTDAAADSGLRPVVVNLAAYTAVDAAESDSATAAGVNSTAPATLARICRKRGVPLVHVSTDYVFSGDARQPYEPEDETGPRSVYGRTKLDGERAVLDIHPRSWVVRTAWVYGAAGANFVSSMVRLEGERETLSVADDQFGSPTWAADLAGGLLELAESVVRRDAPHRVLHCTNSGVASRYEFARAVFEELGADPERVRPVPSSEVPRPAPRPAFSVLSDRKWTDSGLTGLRPWRQALNAAFRHHGTRWPGR</sequence>
<dbReference type="Gene3D" id="3.90.25.10">
    <property type="entry name" value="UDP-galactose 4-epimerase, domain 1"/>
    <property type="match status" value="1"/>
</dbReference>
<feature type="region of interest" description="Disordered" evidence="3">
    <location>
        <begin position="119"/>
        <end position="138"/>
    </location>
</feature>